<evidence type="ECO:0000256" key="4">
    <source>
        <dbReference type="ARBA" id="ARBA00037033"/>
    </source>
</evidence>
<protein>
    <submittedName>
        <fullName evidence="9">ST13 Hsp70 interacting protein</fullName>
    </submittedName>
</protein>
<evidence type="ECO:0000256" key="3">
    <source>
        <dbReference type="ARBA" id="ARBA00022803"/>
    </source>
</evidence>
<dbReference type="Gene3D" id="6.10.250.3420">
    <property type="match status" value="1"/>
</dbReference>
<comment type="function">
    <text evidence="4">One HIP oligomer binds the ATPase domains of at least two HSC70 molecules dependent on activation of the HSC70 ATPase by HSP40. Stabilizes the ADP state of HSC70 that has a high affinity for substrate protein. Through its own chaperone activity, it may contribute to the interaction of HSC70 with various target proteins.</text>
</comment>
<dbReference type="InterPro" id="IPR019734">
    <property type="entry name" value="TPR_rpt"/>
</dbReference>
<dbReference type="OMA" id="HWEESSK"/>
<dbReference type="FunFam" id="6.10.250.3420:FF:000001">
    <property type="entry name" value="Hsc70-interacting protein-like protein"/>
    <property type="match status" value="1"/>
</dbReference>
<dbReference type="PANTHER" id="PTHR45883">
    <property type="entry name" value="HSC70-INTERACTING PROTEIN"/>
    <property type="match status" value="1"/>
</dbReference>
<feature type="repeat" description="TPR" evidence="6">
    <location>
        <begin position="110"/>
        <end position="143"/>
    </location>
</feature>
<evidence type="ECO:0000256" key="2">
    <source>
        <dbReference type="ARBA" id="ARBA00022737"/>
    </source>
</evidence>
<dbReference type="Pfam" id="PF13181">
    <property type="entry name" value="TPR_8"/>
    <property type="match status" value="2"/>
</dbReference>
<evidence type="ECO:0000256" key="1">
    <source>
        <dbReference type="ARBA" id="ARBA00009015"/>
    </source>
</evidence>
<dbReference type="GO" id="GO:0030544">
    <property type="term" value="F:Hsp70 protein binding"/>
    <property type="evidence" value="ECO:0007669"/>
    <property type="project" value="TreeGrafter"/>
</dbReference>
<evidence type="ECO:0000313" key="9">
    <source>
        <dbReference type="Ensembl" id="ENSPMAP00000005282.1"/>
    </source>
</evidence>
<evidence type="ECO:0000256" key="6">
    <source>
        <dbReference type="PROSITE-ProRule" id="PRU00339"/>
    </source>
</evidence>
<feature type="domain" description="Hsp70-interacting protein N-terminal" evidence="8">
    <location>
        <begin position="2"/>
        <end position="43"/>
    </location>
</feature>
<dbReference type="GO" id="GO:1902494">
    <property type="term" value="C:catalytic complex"/>
    <property type="evidence" value="ECO:0007669"/>
    <property type="project" value="UniProtKB-ARBA"/>
</dbReference>
<organism evidence="9">
    <name type="scientific">Petromyzon marinus</name>
    <name type="common">Sea lamprey</name>
    <dbReference type="NCBI Taxonomy" id="7757"/>
    <lineage>
        <taxon>Eukaryota</taxon>
        <taxon>Metazoa</taxon>
        <taxon>Chordata</taxon>
        <taxon>Craniata</taxon>
        <taxon>Vertebrata</taxon>
        <taxon>Cyclostomata</taxon>
        <taxon>Hyperoartia</taxon>
        <taxon>Petromyzontiformes</taxon>
        <taxon>Petromyzontidae</taxon>
        <taxon>Petromyzon</taxon>
    </lineage>
</organism>
<reference evidence="9" key="1">
    <citation type="submission" date="2025-08" db="UniProtKB">
        <authorList>
            <consortium name="Ensembl"/>
        </authorList>
    </citation>
    <scope>IDENTIFICATION</scope>
</reference>
<feature type="region of interest" description="Disordered" evidence="7">
    <location>
        <begin position="41"/>
        <end position="97"/>
    </location>
</feature>
<keyword evidence="3 6" id="KW-0802">TPR repeat</keyword>
<dbReference type="Pfam" id="PF18253">
    <property type="entry name" value="HipN"/>
    <property type="match status" value="1"/>
</dbReference>
<dbReference type="PANTHER" id="PTHR45883:SF2">
    <property type="entry name" value="HSC70-INTERACTING PROTEIN"/>
    <property type="match status" value="1"/>
</dbReference>
<evidence type="ECO:0000256" key="7">
    <source>
        <dbReference type="SAM" id="MobiDB-lite"/>
    </source>
</evidence>
<dbReference type="SUPFAM" id="SSF48452">
    <property type="entry name" value="TPR-like"/>
    <property type="match status" value="1"/>
</dbReference>
<feature type="compositionally biased region" description="Low complexity" evidence="7">
    <location>
        <begin position="43"/>
        <end position="62"/>
    </location>
</feature>
<reference evidence="9" key="2">
    <citation type="submission" date="2025-09" db="UniProtKB">
        <authorList>
            <consortium name="Ensembl"/>
        </authorList>
    </citation>
    <scope>IDENTIFICATION</scope>
</reference>
<evidence type="ECO:0000259" key="8">
    <source>
        <dbReference type="Pfam" id="PF18253"/>
    </source>
</evidence>
<dbReference type="InterPro" id="IPR011990">
    <property type="entry name" value="TPR-like_helical_dom_sf"/>
</dbReference>
<comment type="subunit">
    <text evidence="5">Homotetramer. Interacts with Hsc70 as well as DNAJ homologs and Hsp90.</text>
</comment>
<dbReference type="Ensembl" id="ENSPMAT00000005301.1">
    <property type="protein sequence ID" value="ENSPMAP00000005282.1"/>
    <property type="gene ID" value="ENSPMAG00000004792.1"/>
</dbReference>
<dbReference type="STRING" id="7757.ENSPMAP00000005282"/>
<comment type="similarity">
    <text evidence="1">Belongs to the FAM10 family.</text>
</comment>
<dbReference type="CDD" id="cd14438">
    <property type="entry name" value="Hip_N"/>
    <property type="match status" value="1"/>
</dbReference>
<dbReference type="InterPro" id="IPR034649">
    <property type="entry name" value="Hip_N"/>
</dbReference>
<dbReference type="PROSITE" id="PS50005">
    <property type="entry name" value="TPR"/>
    <property type="match status" value="2"/>
</dbReference>
<dbReference type="AlphaFoldDB" id="S4RJA0"/>
<sequence length="223" mass="24752">MEPEKLSQLKAFVLLCSQNPGVLHKPELHFFKQWLESMGAQVPAAPEEPSAAKPAPPKTAARPPEPEPERESEESDLDIDDDGVVEEDHDPPQDMGDAEVEVSEEMMDQANEKKGEAMSALADGELQKAIELFTEAIKLNPSSAILYAKRASVYVKLEKPNAAIRDGDRAISINPDSAQSYKWRGIARWLLGHWEESSKDLAMACKLDYDEDASRILKEITPK</sequence>
<keyword evidence="2" id="KW-0677">Repeat</keyword>
<dbReference type="GeneTree" id="ENSGT00390000001347"/>
<dbReference type="FunFam" id="1.25.40.10:FF:000112">
    <property type="entry name" value="FAM10 family protein"/>
    <property type="match status" value="1"/>
</dbReference>
<feature type="compositionally biased region" description="Acidic residues" evidence="7">
    <location>
        <begin position="70"/>
        <end position="89"/>
    </location>
</feature>
<dbReference type="HOGENOM" id="CLU_026202_2_0_1"/>
<dbReference type="Gene3D" id="1.25.40.10">
    <property type="entry name" value="Tetratricopeptide repeat domain"/>
    <property type="match status" value="1"/>
</dbReference>
<dbReference type="GO" id="GO:0005634">
    <property type="term" value="C:nucleus"/>
    <property type="evidence" value="ECO:0007669"/>
    <property type="project" value="UniProtKB-ARBA"/>
</dbReference>
<dbReference type="GO" id="GO:0046983">
    <property type="term" value="F:protein dimerization activity"/>
    <property type="evidence" value="ECO:0007669"/>
    <property type="project" value="InterPro"/>
</dbReference>
<evidence type="ECO:0000256" key="5">
    <source>
        <dbReference type="ARBA" id="ARBA00064040"/>
    </source>
</evidence>
<name>S4RJA0_PETMA</name>
<dbReference type="SMART" id="SM00028">
    <property type="entry name" value="TPR"/>
    <property type="match status" value="3"/>
</dbReference>
<proteinExistence type="inferred from homology"/>
<accession>S4RJA0</accession>
<feature type="repeat" description="TPR" evidence="6">
    <location>
        <begin position="144"/>
        <end position="177"/>
    </location>
</feature>